<evidence type="ECO:0000313" key="20">
    <source>
        <dbReference type="Proteomes" id="UP000486351"/>
    </source>
</evidence>
<evidence type="ECO:0000313" key="21">
    <source>
        <dbReference type="Proteomes" id="UP000488956"/>
    </source>
</evidence>
<evidence type="ECO:0000313" key="8">
    <source>
        <dbReference type="EMBL" id="KAE9238481.1"/>
    </source>
</evidence>
<comment type="caution">
    <text evidence="2">The sequence shown here is derived from an EMBL/GenBank/DDBJ whole genome shotgun (WGS) entry which is preliminary data.</text>
</comment>
<dbReference type="Proteomes" id="UP000437068">
    <property type="component" value="Unassembled WGS sequence"/>
</dbReference>
<evidence type="ECO:0000313" key="16">
    <source>
        <dbReference type="Proteomes" id="UP000440732"/>
    </source>
</evidence>
<dbReference type="EMBL" id="QXGC01000383">
    <property type="protein sequence ID" value="KAE9238481.1"/>
    <property type="molecule type" value="Genomic_DNA"/>
</dbReference>
<evidence type="ECO:0000313" key="10">
    <source>
        <dbReference type="EMBL" id="KAE9314069.1"/>
    </source>
</evidence>
<evidence type="ECO:0000313" key="19">
    <source>
        <dbReference type="Proteomes" id="UP000476176"/>
    </source>
</evidence>
<dbReference type="Proteomes" id="UP000460718">
    <property type="component" value="Unassembled WGS sequence"/>
</dbReference>
<dbReference type="EMBL" id="QXFZ01003012">
    <property type="protein sequence ID" value="KAE9071934.1"/>
    <property type="molecule type" value="Genomic_DNA"/>
</dbReference>
<dbReference type="EMBL" id="QXGB01000365">
    <property type="protein sequence ID" value="KAE9217746.1"/>
    <property type="molecule type" value="Genomic_DNA"/>
</dbReference>
<keyword evidence="13" id="KW-1185">Reference proteome</keyword>
<dbReference type="EMBL" id="QXGD01000420">
    <property type="protein sequence ID" value="KAE9240218.1"/>
    <property type="molecule type" value="Genomic_DNA"/>
</dbReference>
<dbReference type="EMBL" id="QXGA01000345">
    <property type="protein sequence ID" value="KAE9147482.1"/>
    <property type="molecule type" value="Genomic_DNA"/>
</dbReference>
<name>A0A6A3FAE5_9STRA</name>
<dbReference type="AlphaFoldDB" id="A0A6A3FAE5"/>
<evidence type="ECO:0000313" key="9">
    <source>
        <dbReference type="EMBL" id="KAE9240218.1"/>
    </source>
</evidence>
<evidence type="ECO:0000313" key="12">
    <source>
        <dbReference type="Proteomes" id="UP000429523"/>
    </source>
</evidence>
<evidence type="ECO:0000313" key="6">
    <source>
        <dbReference type="EMBL" id="KAE9147482.1"/>
    </source>
</evidence>
<evidence type="ECO:0000313" key="11">
    <source>
        <dbReference type="EMBL" id="KAE9345988.1"/>
    </source>
</evidence>
<dbReference type="Proteomes" id="UP000433483">
    <property type="component" value="Unassembled WGS sequence"/>
</dbReference>
<dbReference type="EMBL" id="QXGF01000402">
    <property type="protein sequence ID" value="KAE8940810.1"/>
    <property type="molecule type" value="Genomic_DNA"/>
</dbReference>
<evidence type="ECO:0000313" key="17">
    <source>
        <dbReference type="Proteomes" id="UP000441208"/>
    </source>
</evidence>
<evidence type="ECO:0000313" key="13">
    <source>
        <dbReference type="Proteomes" id="UP000433483"/>
    </source>
</evidence>
<evidence type="ECO:0000313" key="14">
    <source>
        <dbReference type="Proteomes" id="UP000437068"/>
    </source>
</evidence>
<evidence type="ECO:0000313" key="5">
    <source>
        <dbReference type="EMBL" id="KAE9135979.1"/>
    </source>
</evidence>
<dbReference type="OrthoDB" id="10268487at2759"/>
<evidence type="ECO:0000256" key="1">
    <source>
        <dbReference type="SAM" id="SignalP"/>
    </source>
</evidence>
<gene>
    <name evidence="10" type="ORF">PF001_g8449</name>
    <name evidence="9" type="ORF">PF002_g9879</name>
    <name evidence="8" type="ORF">PF004_g8301</name>
    <name evidence="7" type="ORF">PF005_g8540</name>
    <name evidence="6" type="ORF">PF006_g7837</name>
    <name evidence="4" type="ORF">PF007_g26360</name>
    <name evidence="11" type="ORF">PF008_g8512</name>
    <name evidence="2" type="ORF">PF009_g9399</name>
    <name evidence="5" type="ORF">PF010_g1887</name>
    <name evidence="3" type="ORF">PF011_g8706</name>
</gene>
<feature type="signal peptide" evidence="1">
    <location>
        <begin position="1"/>
        <end position="24"/>
    </location>
</feature>
<dbReference type="EMBL" id="QXFW01000416">
    <property type="protein sequence ID" value="KAE9012923.1"/>
    <property type="molecule type" value="Genomic_DNA"/>
</dbReference>
<dbReference type="Proteomes" id="UP000441208">
    <property type="component" value="Unassembled WGS sequence"/>
</dbReference>
<dbReference type="Proteomes" id="UP000486351">
    <property type="component" value="Unassembled WGS sequence"/>
</dbReference>
<dbReference type="Proteomes" id="UP000476176">
    <property type="component" value="Unassembled WGS sequence"/>
</dbReference>
<sequence>MRSVIVRFILLATPFCPGVYLMLGEHVMPYCVLQMPPVLCTPLHYPSVGPSCAH</sequence>
<evidence type="ECO:0000313" key="4">
    <source>
        <dbReference type="EMBL" id="KAE9071934.1"/>
    </source>
</evidence>
<dbReference type="EMBL" id="QXGE01000383">
    <property type="protein sequence ID" value="KAE9314069.1"/>
    <property type="molecule type" value="Genomic_DNA"/>
</dbReference>
<dbReference type="EMBL" id="QXFX01000049">
    <property type="protein sequence ID" value="KAE9135979.1"/>
    <property type="molecule type" value="Genomic_DNA"/>
</dbReference>
<reference evidence="12 13" key="1">
    <citation type="submission" date="2018-08" db="EMBL/GenBank/DDBJ databases">
        <title>Genomic investigation of the strawberry pathogen Phytophthora fragariae indicates pathogenicity is determined by transcriptional variation in three key races.</title>
        <authorList>
            <person name="Adams T.M."/>
            <person name="Armitage A.D."/>
            <person name="Sobczyk M.K."/>
            <person name="Bates H.J."/>
            <person name="Dunwell J.M."/>
            <person name="Nellist C.F."/>
            <person name="Harrison R.J."/>
        </authorList>
    </citation>
    <scope>NUCLEOTIDE SEQUENCE [LARGE SCALE GENOMIC DNA]</scope>
    <source>
        <strain evidence="10 14">A4</strain>
        <strain evidence="9 15">BC-1</strain>
        <strain evidence="8 19">BC-23</strain>
        <strain evidence="7 13">NOV-27</strain>
        <strain evidence="6 16">NOV-5</strain>
        <strain evidence="4 17">NOV-71</strain>
        <strain evidence="11 20">NOV-77</strain>
        <strain evidence="2 12">NOV-9</strain>
        <strain evidence="5 21">ONT-3</strain>
        <strain evidence="3 18">SCRP245</strain>
    </source>
</reference>
<evidence type="ECO:0000313" key="3">
    <source>
        <dbReference type="EMBL" id="KAE9012923.1"/>
    </source>
</evidence>
<dbReference type="Proteomes" id="UP000440732">
    <property type="component" value="Unassembled WGS sequence"/>
</dbReference>
<evidence type="ECO:0000313" key="7">
    <source>
        <dbReference type="EMBL" id="KAE9217746.1"/>
    </source>
</evidence>
<feature type="chain" id="PRO_5036379438" evidence="1">
    <location>
        <begin position="25"/>
        <end position="54"/>
    </location>
</feature>
<organism evidence="2 12">
    <name type="scientific">Phytophthora fragariae</name>
    <dbReference type="NCBI Taxonomy" id="53985"/>
    <lineage>
        <taxon>Eukaryota</taxon>
        <taxon>Sar</taxon>
        <taxon>Stramenopiles</taxon>
        <taxon>Oomycota</taxon>
        <taxon>Peronosporomycetes</taxon>
        <taxon>Peronosporales</taxon>
        <taxon>Peronosporaceae</taxon>
        <taxon>Phytophthora</taxon>
    </lineage>
</organism>
<keyword evidence="1" id="KW-0732">Signal</keyword>
<evidence type="ECO:0000313" key="18">
    <source>
        <dbReference type="Proteomes" id="UP000460718"/>
    </source>
</evidence>
<dbReference type="Proteomes" id="UP000440367">
    <property type="component" value="Unassembled WGS sequence"/>
</dbReference>
<protein>
    <submittedName>
        <fullName evidence="2">Uncharacterized protein</fullName>
    </submittedName>
</protein>
<dbReference type="EMBL" id="QXFY01000384">
    <property type="protein sequence ID" value="KAE9345988.1"/>
    <property type="molecule type" value="Genomic_DNA"/>
</dbReference>
<evidence type="ECO:0000313" key="15">
    <source>
        <dbReference type="Proteomes" id="UP000440367"/>
    </source>
</evidence>
<accession>A0A6A3FAE5</accession>
<evidence type="ECO:0000313" key="2">
    <source>
        <dbReference type="EMBL" id="KAE8940810.1"/>
    </source>
</evidence>
<proteinExistence type="predicted"/>
<dbReference type="Proteomes" id="UP000488956">
    <property type="component" value="Unassembled WGS sequence"/>
</dbReference>
<dbReference type="Proteomes" id="UP000429523">
    <property type="component" value="Unassembled WGS sequence"/>
</dbReference>